<dbReference type="PANTHER" id="PTHR10272:SF13">
    <property type="entry name" value="POLY(ETHYLENE TEREPHTHALATE) HYDROLASE"/>
    <property type="match status" value="1"/>
</dbReference>
<dbReference type="InterPro" id="IPR000073">
    <property type="entry name" value="AB_hydrolase_1"/>
</dbReference>
<dbReference type="PANTHER" id="PTHR10272">
    <property type="entry name" value="PLATELET-ACTIVATING FACTOR ACETYLHYDROLASE"/>
    <property type="match status" value="1"/>
</dbReference>
<evidence type="ECO:0000256" key="4">
    <source>
        <dbReference type="SAM" id="MobiDB-lite"/>
    </source>
</evidence>
<keyword evidence="9" id="KW-1185">Reference proteome</keyword>
<dbReference type="Pfam" id="PF07176">
    <property type="entry name" value="DUF1400"/>
    <property type="match status" value="1"/>
</dbReference>
<evidence type="ECO:0000259" key="7">
    <source>
        <dbReference type="Pfam" id="PF07176"/>
    </source>
</evidence>
<keyword evidence="1 8" id="KW-0378">Hydrolase</keyword>
<keyword evidence="5" id="KW-0812">Transmembrane</keyword>
<dbReference type="GO" id="GO:0016042">
    <property type="term" value="P:lipid catabolic process"/>
    <property type="evidence" value="ECO:0007669"/>
    <property type="project" value="UniProtKB-KW"/>
</dbReference>
<feature type="transmembrane region" description="Helical" evidence="5">
    <location>
        <begin position="12"/>
        <end position="35"/>
    </location>
</feature>
<dbReference type="AlphaFoldDB" id="A0A8J7DE40"/>
<dbReference type="InterPro" id="IPR029058">
    <property type="entry name" value="AB_hydrolase_fold"/>
</dbReference>
<sequence length="551" mass="60781">MRRGFKVWDAVRAYVADVGAVIVTAAAGVLVAAAADAAERIHFQYGFLERSVSLEQIEAFVNEGTVDGSLELLLLRLSPEQQEQLRAALRSRYEVDPVLVNRFSYTSSGRQLLTEAGEVLQTASGMNGLYALRGALTLAAADPEGLTLLNLLRQYPTHLRIDVRRALAVGRSFGQMLADTEAAIARLSEQTQTAAAQAPATDFSQLPDPRQPGPWQVNQQTLALRDQRRNRAFSTDLYLPEGPAEGAALPERLPVIVISNGLGGSRDRFLDLATHLASHGFAVAIPDHPGSDRQRLQAFYQGLYAENFEAAEFIDRPLDIRFLLDELTRLNGERFDSRLNPDQVGVFGYSFGGTTALALAGAEIDLSHLAEDCATRSALINISLLYQCRALALPTDSVSLRDSRVQAVYVFVPFGRSLYGPEGMAQVEIPVMWEATDQDILTPLAIEQLPAFAWLTEPERYLVVTEGLPHARLTLDVVNRLTDQALAWEDVGPIAETYHQMLSLPFFQVYVAEQDVYRPYLQAQAAQELTQEPYDLNWARSLEGIIPSPQD</sequence>
<evidence type="ECO:0000256" key="3">
    <source>
        <dbReference type="ARBA" id="ARBA00023098"/>
    </source>
</evidence>
<comment type="caution">
    <text evidence="8">The sequence shown here is derived from an EMBL/GenBank/DDBJ whole genome shotgun (WGS) entry which is preliminary data.</text>
</comment>
<protein>
    <submittedName>
        <fullName evidence="8">Alpha/beta hydrolase</fullName>
    </submittedName>
</protein>
<dbReference type="Pfam" id="PF00561">
    <property type="entry name" value="Abhydrolase_1"/>
    <property type="match status" value="1"/>
</dbReference>
<dbReference type="InterPro" id="IPR010802">
    <property type="entry name" value="DUF1400"/>
</dbReference>
<gene>
    <name evidence="8" type="ORF">IQ241_19540</name>
</gene>
<feature type="domain" description="AB hydrolase-1" evidence="6">
    <location>
        <begin position="254"/>
        <end position="361"/>
    </location>
</feature>
<organism evidence="8 9">
    <name type="scientific">Vasconcelosia minhoensis LEGE 07310</name>
    <dbReference type="NCBI Taxonomy" id="915328"/>
    <lineage>
        <taxon>Bacteria</taxon>
        <taxon>Bacillati</taxon>
        <taxon>Cyanobacteriota</taxon>
        <taxon>Cyanophyceae</taxon>
        <taxon>Nodosilineales</taxon>
        <taxon>Cymatolegaceae</taxon>
        <taxon>Vasconcelosia</taxon>
        <taxon>Vasconcelosia minhoensis</taxon>
    </lineage>
</organism>
<keyword evidence="3" id="KW-0443">Lipid metabolism</keyword>
<evidence type="ECO:0000259" key="6">
    <source>
        <dbReference type="Pfam" id="PF00561"/>
    </source>
</evidence>
<feature type="domain" description="DUF1400" evidence="7">
    <location>
        <begin position="37"/>
        <end position="162"/>
    </location>
</feature>
<dbReference type="Gene3D" id="3.40.50.1820">
    <property type="entry name" value="alpha/beta hydrolase"/>
    <property type="match status" value="1"/>
</dbReference>
<dbReference type="GO" id="GO:0003847">
    <property type="term" value="F:1-alkyl-2-acetylglycerophosphocholine esterase activity"/>
    <property type="evidence" value="ECO:0007669"/>
    <property type="project" value="TreeGrafter"/>
</dbReference>
<accession>A0A8J7DE40</accession>
<evidence type="ECO:0000313" key="9">
    <source>
        <dbReference type="Proteomes" id="UP000636505"/>
    </source>
</evidence>
<proteinExistence type="predicted"/>
<dbReference type="RefSeq" id="WP_193910453.1">
    <property type="nucleotide sequence ID" value="NZ_JADEXG010000057.1"/>
</dbReference>
<evidence type="ECO:0000256" key="1">
    <source>
        <dbReference type="ARBA" id="ARBA00022801"/>
    </source>
</evidence>
<keyword evidence="5" id="KW-1133">Transmembrane helix</keyword>
<feature type="region of interest" description="Disordered" evidence="4">
    <location>
        <begin position="194"/>
        <end position="215"/>
    </location>
</feature>
<keyword evidence="2" id="KW-0442">Lipid degradation</keyword>
<dbReference type="SUPFAM" id="SSF53474">
    <property type="entry name" value="alpha/beta-Hydrolases"/>
    <property type="match status" value="1"/>
</dbReference>
<dbReference type="EMBL" id="JADEXG010000057">
    <property type="protein sequence ID" value="MBE9079463.1"/>
    <property type="molecule type" value="Genomic_DNA"/>
</dbReference>
<reference evidence="8" key="1">
    <citation type="submission" date="2020-10" db="EMBL/GenBank/DDBJ databases">
        <authorList>
            <person name="Castelo-Branco R."/>
            <person name="Eusebio N."/>
            <person name="Adriana R."/>
            <person name="Vieira A."/>
            <person name="Brugerolle De Fraissinette N."/>
            <person name="Rezende De Castro R."/>
            <person name="Schneider M.P."/>
            <person name="Vasconcelos V."/>
            <person name="Leao P.N."/>
        </authorList>
    </citation>
    <scope>NUCLEOTIDE SEQUENCE</scope>
    <source>
        <strain evidence="8">LEGE 07310</strain>
    </source>
</reference>
<keyword evidence="5" id="KW-0472">Membrane</keyword>
<evidence type="ECO:0000256" key="2">
    <source>
        <dbReference type="ARBA" id="ARBA00022963"/>
    </source>
</evidence>
<evidence type="ECO:0000256" key="5">
    <source>
        <dbReference type="SAM" id="Phobius"/>
    </source>
</evidence>
<name>A0A8J7DE40_9CYAN</name>
<evidence type="ECO:0000313" key="8">
    <source>
        <dbReference type="EMBL" id="MBE9079463.1"/>
    </source>
</evidence>
<dbReference type="Proteomes" id="UP000636505">
    <property type="component" value="Unassembled WGS sequence"/>
</dbReference>